<feature type="transmembrane region" description="Helical" evidence="8">
    <location>
        <begin position="332"/>
        <end position="353"/>
    </location>
</feature>
<feature type="transmembrane region" description="Helical" evidence="8">
    <location>
        <begin position="83"/>
        <end position="103"/>
    </location>
</feature>
<feature type="transmembrane region" description="Helical" evidence="8">
    <location>
        <begin position="172"/>
        <end position="192"/>
    </location>
</feature>
<evidence type="ECO:0000256" key="4">
    <source>
        <dbReference type="ARBA" id="ARBA00022475"/>
    </source>
</evidence>
<evidence type="ECO:0000256" key="6">
    <source>
        <dbReference type="ARBA" id="ARBA00022989"/>
    </source>
</evidence>
<feature type="transmembrane region" description="Helical" evidence="8">
    <location>
        <begin position="21"/>
        <end position="44"/>
    </location>
</feature>
<feature type="transmembrane region" description="Helical" evidence="8">
    <location>
        <begin position="141"/>
        <end position="160"/>
    </location>
</feature>
<gene>
    <name evidence="10" type="ORF">FJZ47_02445</name>
</gene>
<protein>
    <submittedName>
        <fullName evidence="10">DHA2 family efflux MFS transporter permease subunit</fullName>
    </submittedName>
</protein>
<evidence type="ECO:0000256" key="2">
    <source>
        <dbReference type="ARBA" id="ARBA00008537"/>
    </source>
</evidence>
<feature type="transmembrane region" description="Helical" evidence="8">
    <location>
        <begin position="305"/>
        <end position="325"/>
    </location>
</feature>
<comment type="subcellular location">
    <subcellularLocation>
        <location evidence="1">Cell membrane</location>
        <topology evidence="1">Multi-pass membrane protein</topology>
    </subcellularLocation>
</comment>
<feature type="transmembrane region" description="Helical" evidence="8">
    <location>
        <begin position="359"/>
        <end position="378"/>
    </location>
</feature>
<organism evidence="10 11">
    <name type="scientific">Tectimicrobiota bacterium</name>
    <dbReference type="NCBI Taxonomy" id="2528274"/>
    <lineage>
        <taxon>Bacteria</taxon>
        <taxon>Pseudomonadati</taxon>
        <taxon>Nitrospinota/Tectimicrobiota group</taxon>
        <taxon>Candidatus Tectimicrobiota</taxon>
    </lineage>
</organism>
<dbReference type="InterPro" id="IPR020846">
    <property type="entry name" value="MFS_dom"/>
</dbReference>
<feature type="transmembrane region" description="Helical" evidence="8">
    <location>
        <begin position="204"/>
        <end position="222"/>
    </location>
</feature>
<dbReference type="InterPro" id="IPR036259">
    <property type="entry name" value="MFS_trans_sf"/>
</dbReference>
<name>A0A937VY27_UNCTE</name>
<feature type="transmembrane region" description="Helical" evidence="8">
    <location>
        <begin position="399"/>
        <end position="421"/>
    </location>
</feature>
<dbReference type="Gene3D" id="1.20.1720.10">
    <property type="entry name" value="Multidrug resistance protein D"/>
    <property type="match status" value="1"/>
</dbReference>
<dbReference type="InterPro" id="IPR011701">
    <property type="entry name" value="MFS"/>
</dbReference>
<dbReference type="AlphaFoldDB" id="A0A937VY27"/>
<feature type="transmembrane region" description="Helical" evidence="8">
    <location>
        <begin position="488"/>
        <end position="510"/>
    </location>
</feature>
<evidence type="ECO:0000259" key="9">
    <source>
        <dbReference type="PROSITE" id="PS50850"/>
    </source>
</evidence>
<dbReference type="PROSITE" id="PS50850">
    <property type="entry name" value="MFS"/>
    <property type="match status" value="1"/>
</dbReference>
<evidence type="ECO:0000256" key="7">
    <source>
        <dbReference type="ARBA" id="ARBA00023136"/>
    </source>
</evidence>
<dbReference type="GO" id="GO:0022857">
    <property type="term" value="F:transmembrane transporter activity"/>
    <property type="evidence" value="ECO:0007669"/>
    <property type="project" value="InterPro"/>
</dbReference>
<keyword evidence="5 8" id="KW-0812">Transmembrane</keyword>
<evidence type="ECO:0000256" key="5">
    <source>
        <dbReference type="ARBA" id="ARBA00022692"/>
    </source>
</evidence>
<evidence type="ECO:0000256" key="1">
    <source>
        <dbReference type="ARBA" id="ARBA00004651"/>
    </source>
</evidence>
<dbReference type="PROSITE" id="PS00217">
    <property type="entry name" value="SUGAR_TRANSPORT_2"/>
    <property type="match status" value="1"/>
</dbReference>
<comment type="similarity">
    <text evidence="2">Belongs to the major facilitator superfamily. EmrB family.</text>
</comment>
<feature type="transmembrane region" description="Helical" evidence="8">
    <location>
        <begin position="234"/>
        <end position="253"/>
    </location>
</feature>
<accession>A0A937VY27</accession>
<evidence type="ECO:0000256" key="3">
    <source>
        <dbReference type="ARBA" id="ARBA00022448"/>
    </source>
</evidence>
<comment type="caution">
    <text evidence="10">The sequence shown here is derived from an EMBL/GenBank/DDBJ whole genome shotgun (WGS) entry which is preliminary data.</text>
</comment>
<keyword evidence="4" id="KW-1003">Cell membrane</keyword>
<sequence>MSPPTASTSLQPRERWLATSSLLLGMVSFTIAIMVANVILPQLMTSLRADLDQAQWVLTGPGIAQTVSMPLVGWLASLTGHRMLYLASLALFCGGSVLSGLAWSIESLIAFQVVSGLGVGLMQPLIAAILYQIFPPNQRGLALGLSMVGWSFGPAVGPILGGYLVEWFNWRAAFYLCVPLGVVGFLSAWAFLPTLPRPGRKAMDQWGLLTLTVAMVTLSMALTQGRREGWDSGYITTLFTMGTIASVSFLGIEWRSASPLVDLRLFRYAAFTFASLVVLLSTAAFRGTGVLTIVFAQQVLDFTPLHVGWLLLTGNIAYGVTVIIAGRLADRLSPWVLTTVGLGVFAFAFYWFSDMNETVSEWAFILLLTLRLASYGIVGPPNNLSAMRSLPEDQVVMASGVFTLLRSIAGTLGSAVSVTIYEQRYFVQVQRYAEDNALQRWSLQEAIGTVQQALTSAGEAVSGLAVQSGVLLQQRLLAEATTIAYQDFFLLAALASLLAILPALPVQETWEAICRRRRQRAPLTAVPPAPAERPQEVSKT</sequence>
<dbReference type="SUPFAM" id="SSF103473">
    <property type="entry name" value="MFS general substrate transporter"/>
    <property type="match status" value="1"/>
</dbReference>
<keyword evidence="7 8" id="KW-0472">Membrane</keyword>
<feature type="transmembrane region" description="Helical" evidence="8">
    <location>
        <begin position="56"/>
        <end position="76"/>
    </location>
</feature>
<evidence type="ECO:0000313" key="10">
    <source>
        <dbReference type="EMBL" id="MBM3222653.1"/>
    </source>
</evidence>
<evidence type="ECO:0000256" key="8">
    <source>
        <dbReference type="SAM" id="Phobius"/>
    </source>
</evidence>
<proteinExistence type="inferred from homology"/>
<dbReference type="InterPro" id="IPR005829">
    <property type="entry name" value="Sugar_transporter_CS"/>
</dbReference>
<dbReference type="Pfam" id="PF07690">
    <property type="entry name" value="MFS_1"/>
    <property type="match status" value="1"/>
</dbReference>
<dbReference type="PANTHER" id="PTHR42718:SF9">
    <property type="entry name" value="MAJOR FACILITATOR SUPERFAMILY MULTIDRUG TRANSPORTER MFSC"/>
    <property type="match status" value="1"/>
</dbReference>
<reference evidence="10" key="1">
    <citation type="submission" date="2019-03" db="EMBL/GenBank/DDBJ databases">
        <title>Lake Tanganyika Metagenome-Assembled Genomes (MAGs).</title>
        <authorList>
            <person name="Tran P."/>
        </authorList>
    </citation>
    <scope>NUCLEOTIDE SEQUENCE</scope>
    <source>
        <strain evidence="10">K_DeepCast_65m_m2_066</strain>
    </source>
</reference>
<dbReference type="EMBL" id="VGLS01000040">
    <property type="protein sequence ID" value="MBM3222653.1"/>
    <property type="molecule type" value="Genomic_DNA"/>
</dbReference>
<dbReference type="NCBIfam" id="TIGR00711">
    <property type="entry name" value="efflux_EmrB"/>
    <property type="match status" value="1"/>
</dbReference>
<feature type="domain" description="Major facilitator superfamily (MFS) profile" evidence="9">
    <location>
        <begin position="18"/>
        <end position="510"/>
    </location>
</feature>
<dbReference type="Gene3D" id="1.20.1250.20">
    <property type="entry name" value="MFS general substrate transporter like domains"/>
    <property type="match status" value="1"/>
</dbReference>
<dbReference type="Proteomes" id="UP000712673">
    <property type="component" value="Unassembled WGS sequence"/>
</dbReference>
<keyword evidence="3" id="KW-0813">Transport</keyword>
<dbReference type="GO" id="GO:0005886">
    <property type="term" value="C:plasma membrane"/>
    <property type="evidence" value="ECO:0007669"/>
    <property type="project" value="UniProtKB-SubCell"/>
</dbReference>
<evidence type="ECO:0000313" key="11">
    <source>
        <dbReference type="Proteomes" id="UP000712673"/>
    </source>
</evidence>
<dbReference type="InterPro" id="IPR004638">
    <property type="entry name" value="EmrB-like"/>
</dbReference>
<dbReference type="PANTHER" id="PTHR42718">
    <property type="entry name" value="MAJOR FACILITATOR SUPERFAMILY MULTIDRUG TRANSPORTER MFSC"/>
    <property type="match status" value="1"/>
</dbReference>
<feature type="transmembrane region" description="Helical" evidence="8">
    <location>
        <begin position="265"/>
        <end position="285"/>
    </location>
</feature>
<keyword evidence="6 8" id="KW-1133">Transmembrane helix</keyword>
<feature type="transmembrane region" description="Helical" evidence="8">
    <location>
        <begin position="109"/>
        <end position="134"/>
    </location>
</feature>